<dbReference type="InterPro" id="IPR011659">
    <property type="entry name" value="WD40"/>
</dbReference>
<dbReference type="Gene3D" id="2.60.40.1120">
    <property type="entry name" value="Carboxypeptidase-like, regulatory domain"/>
    <property type="match status" value="1"/>
</dbReference>
<organism evidence="6 7">
    <name type="scientific">Agaribacillus aureus</name>
    <dbReference type="NCBI Taxonomy" id="3051825"/>
    <lineage>
        <taxon>Bacteria</taxon>
        <taxon>Pseudomonadati</taxon>
        <taxon>Bacteroidota</taxon>
        <taxon>Cytophagia</taxon>
        <taxon>Cytophagales</taxon>
        <taxon>Splendidivirgaceae</taxon>
        <taxon>Agaribacillus</taxon>
    </lineage>
</organism>
<dbReference type="Pfam" id="PF07676">
    <property type="entry name" value="PD40"/>
    <property type="match status" value="2"/>
</dbReference>
<evidence type="ECO:0000256" key="1">
    <source>
        <dbReference type="ARBA" id="ARBA00004442"/>
    </source>
</evidence>
<evidence type="ECO:0000259" key="5">
    <source>
        <dbReference type="PROSITE" id="PS51123"/>
    </source>
</evidence>
<name>A0ABT8L9J7_9BACT</name>
<evidence type="ECO:0000313" key="6">
    <source>
        <dbReference type="EMBL" id="MDN5214358.1"/>
    </source>
</evidence>
<evidence type="ECO:0000256" key="3">
    <source>
        <dbReference type="ARBA" id="ARBA00023237"/>
    </source>
</evidence>
<evidence type="ECO:0000256" key="2">
    <source>
        <dbReference type="ARBA" id="ARBA00023136"/>
    </source>
</evidence>
<evidence type="ECO:0000256" key="4">
    <source>
        <dbReference type="PROSITE-ProRule" id="PRU00473"/>
    </source>
</evidence>
<dbReference type="InterPro" id="IPR050330">
    <property type="entry name" value="Bact_OuterMem_StrucFunc"/>
</dbReference>
<dbReference type="Proteomes" id="UP001172083">
    <property type="component" value="Unassembled WGS sequence"/>
</dbReference>
<dbReference type="RefSeq" id="WP_346759692.1">
    <property type="nucleotide sequence ID" value="NZ_JAUJEB010000004.1"/>
</dbReference>
<comment type="caution">
    <text evidence="6">The sequence shown here is derived from an EMBL/GenBank/DDBJ whole genome shotgun (WGS) entry which is preliminary data.</text>
</comment>
<dbReference type="SUPFAM" id="SSF48452">
    <property type="entry name" value="TPR-like"/>
    <property type="match status" value="1"/>
</dbReference>
<dbReference type="SUPFAM" id="SSF82171">
    <property type="entry name" value="DPP6 N-terminal domain-like"/>
    <property type="match status" value="2"/>
</dbReference>
<dbReference type="InterPro" id="IPR006665">
    <property type="entry name" value="OmpA-like"/>
</dbReference>
<dbReference type="CDD" id="cd07185">
    <property type="entry name" value="OmpA_C-like"/>
    <property type="match status" value="1"/>
</dbReference>
<dbReference type="PRINTS" id="PR01021">
    <property type="entry name" value="OMPADOMAIN"/>
</dbReference>
<dbReference type="InterPro" id="IPR006664">
    <property type="entry name" value="OMP_bac"/>
</dbReference>
<evidence type="ECO:0000313" key="7">
    <source>
        <dbReference type="Proteomes" id="UP001172083"/>
    </source>
</evidence>
<reference evidence="6" key="1">
    <citation type="submission" date="2023-06" db="EMBL/GenBank/DDBJ databases">
        <title>Genomic of Agaribacillus aureum.</title>
        <authorList>
            <person name="Wang G."/>
        </authorList>
    </citation>
    <scope>NUCLEOTIDE SEQUENCE</scope>
    <source>
        <strain evidence="6">BMA12</strain>
    </source>
</reference>
<accession>A0ABT8L9J7</accession>
<dbReference type="Gene3D" id="2.120.10.30">
    <property type="entry name" value="TolB, C-terminal domain"/>
    <property type="match status" value="1"/>
</dbReference>
<dbReference type="PROSITE" id="PS51123">
    <property type="entry name" value="OMPA_2"/>
    <property type="match status" value="1"/>
</dbReference>
<protein>
    <submittedName>
        <fullName evidence="6">OmpA family protein</fullName>
    </submittedName>
</protein>
<dbReference type="PANTHER" id="PTHR30329">
    <property type="entry name" value="STATOR ELEMENT OF FLAGELLAR MOTOR COMPLEX"/>
    <property type="match status" value="1"/>
</dbReference>
<gene>
    <name evidence="6" type="ORF">QQ020_19925</name>
</gene>
<keyword evidence="7" id="KW-1185">Reference proteome</keyword>
<keyword evidence="2 4" id="KW-0472">Membrane</keyword>
<dbReference type="EMBL" id="JAUJEB010000004">
    <property type="protein sequence ID" value="MDN5214358.1"/>
    <property type="molecule type" value="Genomic_DNA"/>
</dbReference>
<feature type="domain" description="OmpA-like" evidence="5">
    <location>
        <begin position="664"/>
        <end position="776"/>
    </location>
</feature>
<dbReference type="Gene3D" id="3.30.1330.60">
    <property type="entry name" value="OmpA-like domain"/>
    <property type="match status" value="1"/>
</dbReference>
<comment type="subcellular location">
    <subcellularLocation>
        <location evidence="1">Cell outer membrane</location>
    </subcellularLocation>
</comment>
<sequence>MRKIYFSMVCLGLILCGNQNLLAQKSADNNKKKDKADKYFRVRNYENALPIYLEIANSSEIDVELNYKIGVCYYEAEQLSEQVKCIPYIKKVISKDPKNFPANLPEKLAEMYHKNGQMEEAMATLESYKKSVDPYNKKLRKELTYKLKIYKNALFAMSSPKDIVIGKLENGINSEFTEYNPVVSTDQTIMAYTALKPNTDKLTSSQKYIEEIYVSYRNIGGKWSAPQIIPINSKFNVGTAGISPDGENMLIFVGSSNNTGSLYKIKREGASSWSQPIPLDKGINSDYLESTASISPDGKTLYFASNRPGGYGGMDLYKAEKKDGKWGKAQNLGPTINTRNDEDAPYIHPDGKTLFFTSNGPNSIGGNDIFKVSYIGKKWQEPKNMGYPINTTADDNYFTLTADGSVGYFSSNRLGGKGGQDIYYINMPESERNIPLTLIKGRILDGDSGKPMPTKIKVVNKKTQEKIDYVYNPNPKTGNYLIIFPPGENYDMIIESEGYLPYTININVPNQDNFYELYQKIFLKPIKQFGVVVGQEVEVKNAFYDTGQNDRVEPRKANEAMLVNNDSLDLYDIMDGIIGSADTTAFEYLLDLMYATNPIDAVDFEADDDKIESASRVYYYDETDKSKLEAKKIDGKTIYSLPTMYVAELAEAQKNAEKKTSPKIDNEALSLKSVVYFDVDKSDLKDTYSFELDKMLATLEKYEQLGIEISGYASSDGDEQYNRELSDKRAISVLDYFNKKGIVRRRIVAKGYGASGDKNLSNEASRRVEVRLVDLNNL</sequence>
<dbReference type="Pfam" id="PF00691">
    <property type="entry name" value="OmpA"/>
    <property type="match status" value="1"/>
</dbReference>
<dbReference type="Gene3D" id="1.25.40.10">
    <property type="entry name" value="Tetratricopeptide repeat domain"/>
    <property type="match status" value="1"/>
</dbReference>
<proteinExistence type="predicted"/>
<dbReference type="InterPro" id="IPR036737">
    <property type="entry name" value="OmpA-like_sf"/>
</dbReference>
<dbReference type="InterPro" id="IPR011990">
    <property type="entry name" value="TPR-like_helical_dom_sf"/>
</dbReference>
<dbReference type="PANTHER" id="PTHR30329:SF21">
    <property type="entry name" value="LIPOPROTEIN YIAD-RELATED"/>
    <property type="match status" value="1"/>
</dbReference>
<keyword evidence="3" id="KW-0998">Cell outer membrane</keyword>
<dbReference type="SUPFAM" id="SSF103088">
    <property type="entry name" value="OmpA-like"/>
    <property type="match status" value="1"/>
</dbReference>
<dbReference type="InterPro" id="IPR011042">
    <property type="entry name" value="6-blade_b-propeller_TolB-like"/>
</dbReference>